<dbReference type="CDD" id="cd06958">
    <property type="entry name" value="NR_DBD_COUP_TF"/>
    <property type="match status" value="1"/>
</dbReference>
<sequence>MQAEWLQRLVAAQLAQWTAAAAAAANTSGELQQPAAAAASCSKPSVSPQQQREEEPVPVIECVVCGDKASGKHYGQFSCEGCKSFFKRSIRRSLSYSCRGTKSCQVDIHHRNQCQFCRLKKCLKMGMRKEGSRSSRGRSTLVPPFFFHLPQPGLPGPAGFPLPPGMGVPSFPFPFPGIPTDCISSFSGLPPLSSPPLLPPSSCPLLPLSLAPLLLAEGPPSGHGENDSAADLSLPAARAACSRLLHATLSWSRRVLAVSGAEVLQIEQALLLHAAWPTLFVLQVSQAG</sequence>
<evidence type="ECO:0000256" key="8">
    <source>
        <dbReference type="ARBA" id="ARBA00023163"/>
    </source>
</evidence>
<dbReference type="EMBL" id="BTSY01000005">
    <property type="protein sequence ID" value="GMT27708.1"/>
    <property type="molecule type" value="Genomic_DNA"/>
</dbReference>
<dbReference type="PROSITE" id="PS51030">
    <property type="entry name" value="NUCLEAR_REC_DBD_2"/>
    <property type="match status" value="1"/>
</dbReference>
<dbReference type="GO" id="GO:0006357">
    <property type="term" value="P:regulation of transcription by RNA polymerase II"/>
    <property type="evidence" value="ECO:0007669"/>
    <property type="project" value="UniProtKB-ARBA"/>
</dbReference>
<feature type="domain" description="Nuclear receptor" evidence="11">
    <location>
        <begin position="59"/>
        <end position="134"/>
    </location>
</feature>
<keyword evidence="8" id="KW-0804">Transcription</keyword>
<dbReference type="Proteomes" id="UP001432322">
    <property type="component" value="Unassembled WGS sequence"/>
</dbReference>
<evidence type="ECO:0000256" key="7">
    <source>
        <dbReference type="ARBA" id="ARBA00023125"/>
    </source>
</evidence>
<keyword evidence="3" id="KW-0479">Metal-binding</keyword>
<accession>A0AAV5W831</accession>
<evidence type="ECO:0000256" key="6">
    <source>
        <dbReference type="ARBA" id="ARBA00023015"/>
    </source>
</evidence>
<evidence type="ECO:0000259" key="11">
    <source>
        <dbReference type="PROSITE" id="PS51030"/>
    </source>
</evidence>
<dbReference type="PRINTS" id="PR00047">
    <property type="entry name" value="STROIDFINGER"/>
</dbReference>
<dbReference type="InterPro" id="IPR050274">
    <property type="entry name" value="Nuclear_hormone_rcpt_NR2"/>
</dbReference>
<dbReference type="FunFam" id="3.30.50.10:FF:000006">
    <property type="entry name" value="Nuclear receptor subfamily 5 group A member"/>
    <property type="match status" value="1"/>
</dbReference>
<keyword evidence="9" id="KW-0675">Receptor</keyword>
<dbReference type="AlphaFoldDB" id="A0AAV5W831"/>
<dbReference type="PANTHER" id="PTHR24083">
    <property type="entry name" value="NUCLEAR HORMONE RECEPTOR"/>
    <property type="match status" value="1"/>
</dbReference>
<dbReference type="PROSITE" id="PS00031">
    <property type="entry name" value="NUCLEAR_REC_DBD_1"/>
    <property type="match status" value="1"/>
</dbReference>
<keyword evidence="7" id="KW-0238">DNA-binding</keyword>
<evidence type="ECO:0000313" key="12">
    <source>
        <dbReference type="EMBL" id="GMT27708.1"/>
    </source>
</evidence>
<dbReference type="InterPro" id="IPR013088">
    <property type="entry name" value="Znf_NHR/GATA"/>
</dbReference>
<name>A0AAV5W831_9BILA</name>
<comment type="caution">
    <text evidence="12">The sequence shown here is derived from an EMBL/GenBank/DDBJ whole genome shotgun (WGS) entry which is preliminary data.</text>
</comment>
<dbReference type="InterPro" id="IPR001628">
    <property type="entry name" value="Znf_hrmn_rcpt"/>
</dbReference>
<dbReference type="GO" id="GO:0043565">
    <property type="term" value="F:sequence-specific DNA binding"/>
    <property type="evidence" value="ECO:0007669"/>
    <property type="project" value="InterPro"/>
</dbReference>
<keyword evidence="10" id="KW-0539">Nucleus</keyword>
<keyword evidence="6" id="KW-0805">Transcription regulation</keyword>
<keyword evidence="5" id="KW-0862">Zinc</keyword>
<comment type="subcellular location">
    <subcellularLocation>
        <location evidence="1">Nucleus</location>
    </subcellularLocation>
</comment>
<dbReference type="Gene3D" id="3.30.50.10">
    <property type="entry name" value="Erythroid Transcription Factor GATA-1, subunit A"/>
    <property type="match status" value="1"/>
</dbReference>
<keyword evidence="13" id="KW-1185">Reference proteome</keyword>
<evidence type="ECO:0000256" key="10">
    <source>
        <dbReference type="ARBA" id="ARBA00023242"/>
    </source>
</evidence>
<reference evidence="12" key="1">
    <citation type="submission" date="2023-10" db="EMBL/GenBank/DDBJ databases">
        <title>Genome assembly of Pristionchus species.</title>
        <authorList>
            <person name="Yoshida K."/>
            <person name="Sommer R.J."/>
        </authorList>
    </citation>
    <scope>NUCLEOTIDE SEQUENCE</scope>
    <source>
        <strain evidence="12">RS5133</strain>
    </source>
</reference>
<evidence type="ECO:0000256" key="1">
    <source>
        <dbReference type="ARBA" id="ARBA00004123"/>
    </source>
</evidence>
<dbReference type="GO" id="GO:0008270">
    <property type="term" value="F:zinc ion binding"/>
    <property type="evidence" value="ECO:0007669"/>
    <property type="project" value="UniProtKB-KW"/>
</dbReference>
<gene>
    <name evidence="12" type="ORF">PFISCL1PPCAC_19005</name>
</gene>
<keyword evidence="4" id="KW-0863">Zinc-finger</keyword>
<evidence type="ECO:0000256" key="3">
    <source>
        <dbReference type="ARBA" id="ARBA00022723"/>
    </source>
</evidence>
<evidence type="ECO:0000256" key="9">
    <source>
        <dbReference type="ARBA" id="ARBA00023170"/>
    </source>
</evidence>
<dbReference type="SMART" id="SM00399">
    <property type="entry name" value="ZnF_C4"/>
    <property type="match status" value="1"/>
</dbReference>
<evidence type="ECO:0000256" key="5">
    <source>
        <dbReference type="ARBA" id="ARBA00022833"/>
    </source>
</evidence>
<dbReference type="SUPFAM" id="SSF57716">
    <property type="entry name" value="Glucocorticoid receptor-like (DNA-binding domain)"/>
    <property type="match status" value="1"/>
</dbReference>
<evidence type="ECO:0000256" key="2">
    <source>
        <dbReference type="ARBA" id="ARBA00005993"/>
    </source>
</evidence>
<dbReference type="GO" id="GO:0003700">
    <property type="term" value="F:DNA-binding transcription factor activity"/>
    <property type="evidence" value="ECO:0007669"/>
    <property type="project" value="InterPro"/>
</dbReference>
<dbReference type="Pfam" id="PF00105">
    <property type="entry name" value="zf-C4"/>
    <property type="match status" value="1"/>
</dbReference>
<evidence type="ECO:0000256" key="4">
    <source>
        <dbReference type="ARBA" id="ARBA00022771"/>
    </source>
</evidence>
<proteinExistence type="inferred from homology"/>
<protein>
    <recommendedName>
        <fullName evidence="11">Nuclear receptor domain-containing protein</fullName>
    </recommendedName>
</protein>
<organism evidence="12 13">
    <name type="scientific">Pristionchus fissidentatus</name>
    <dbReference type="NCBI Taxonomy" id="1538716"/>
    <lineage>
        <taxon>Eukaryota</taxon>
        <taxon>Metazoa</taxon>
        <taxon>Ecdysozoa</taxon>
        <taxon>Nematoda</taxon>
        <taxon>Chromadorea</taxon>
        <taxon>Rhabditida</taxon>
        <taxon>Rhabditina</taxon>
        <taxon>Diplogasteromorpha</taxon>
        <taxon>Diplogasteroidea</taxon>
        <taxon>Neodiplogasteridae</taxon>
        <taxon>Pristionchus</taxon>
    </lineage>
</organism>
<dbReference type="GO" id="GO:0005634">
    <property type="term" value="C:nucleus"/>
    <property type="evidence" value="ECO:0007669"/>
    <property type="project" value="UniProtKB-SubCell"/>
</dbReference>
<evidence type="ECO:0000313" key="13">
    <source>
        <dbReference type="Proteomes" id="UP001432322"/>
    </source>
</evidence>
<comment type="similarity">
    <text evidence="2">Belongs to the nuclear hormone receptor family.</text>
</comment>
<feature type="non-terminal residue" evidence="12">
    <location>
        <position position="288"/>
    </location>
</feature>